<dbReference type="EMBL" id="AE001437">
    <property type="protein sequence ID" value="AAK81196.1"/>
    <property type="molecule type" value="Genomic_DNA"/>
</dbReference>
<dbReference type="eggNOG" id="COG2607">
    <property type="taxonomic scope" value="Bacteria"/>
</dbReference>
<evidence type="ECO:0000313" key="2">
    <source>
        <dbReference type="Proteomes" id="UP000000814"/>
    </source>
</evidence>
<dbReference type="Gene3D" id="3.40.50.300">
    <property type="entry name" value="P-loop containing nucleotide triphosphate hydrolases"/>
    <property type="match status" value="1"/>
</dbReference>
<gene>
    <name evidence="1" type="ordered locus">CA_C3262</name>
</gene>
<dbReference type="GO" id="GO:0005524">
    <property type="term" value="F:ATP binding"/>
    <property type="evidence" value="ECO:0007669"/>
    <property type="project" value="UniProtKB-KW"/>
</dbReference>
<dbReference type="PIR" id="A97301">
    <property type="entry name" value="A97301"/>
</dbReference>
<dbReference type="AlphaFoldDB" id="Q97E54"/>
<keyword evidence="2" id="KW-1185">Reference proteome</keyword>
<dbReference type="PANTHER" id="PTHR42935:SF1">
    <property type="entry name" value="SLR0930 PROTEIN"/>
    <property type="match status" value="1"/>
</dbReference>
<protein>
    <submittedName>
        <fullName evidence="1">ATPase with chaperone activity, ATP-binding domain, diverged</fullName>
    </submittedName>
</protein>
<evidence type="ECO:0000313" key="1">
    <source>
        <dbReference type="EMBL" id="AAK81196.1"/>
    </source>
</evidence>
<organism evidence="1 2">
    <name type="scientific">Clostridium acetobutylicum (strain ATCC 824 / DSM 792 / JCM 1419 / IAM 19013 / LMG 5710 / NBRC 13948 / NRRL B-527 / VKM B-1787 / 2291 / W)</name>
    <dbReference type="NCBI Taxonomy" id="272562"/>
    <lineage>
        <taxon>Bacteria</taxon>
        <taxon>Bacillati</taxon>
        <taxon>Bacillota</taxon>
        <taxon>Clostridia</taxon>
        <taxon>Eubacteriales</taxon>
        <taxon>Clostridiaceae</taxon>
        <taxon>Clostridium</taxon>
    </lineage>
</organism>
<dbReference type="HOGENOM" id="CLU_039512_1_1_9"/>
<dbReference type="RefSeq" id="WP_010966536.1">
    <property type="nucleotide sequence ID" value="NC_003030.1"/>
</dbReference>
<dbReference type="Pfam" id="PF05673">
    <property type="entry name" value="DUF815"/>
    <property type="match status" value="1"/>
</dbReference>
<dbReference type="CDD" id="cd00009">
    <property type="entry name" value="AAA"/>
    <property type="match status" value="1"/>
</dbReference>
<dbReference type="GeneID" id="44999757"/>
<dbReference type="InterPro" id="IPR027417">
    <property type="entry name" value="P-loop_NTPase"/>
</dbReference>
<accession>Q97E54</accession>
<dbReference type="PANTHER" id="PTHR42935">
    <property type="entry name" value="SLR0930 PROTEIN"/>
    <property type="match status" value="1"/>
</dbReference>
<dbReference type="OrthoDB" id="9812140at2"/>
<sequence>MKNLSSLESLHMDMNKLIVFRDLLNDPIVDDLKTLLLEVKSEERNQSKIQNIYYNIVHNLIKHSETCGLKGDLLKSYFVHSILNSKNFFTGAVEKCGSNIEKSLYKAALNDICILQKLSNLNLGTLADEDDSLIKNYFPTLNTKNVNMFEENELEILKAASPEDMLKKIIQYYFKIGSGEMSKNIAFRWDNGLVGIPDYDYIDLSDIIGYDRQKNALIKNTEAFLNGHAANNVLLIGARGTGKSSSVKAMITEYYSKGLRLVEITKSQLLCFPDILKELKNRGKYFIVFIDDLSFEEGEIEYKQMKSFLDGGIEKIPSNVLVYATSNRRHLIKETWGDKLQNGEELHNSDTVNEKLSLSDRFGLKLTYVSPDQKEYFKIVEGLAKKLNLDISDENLKKEAAAWALNQNGRSGRTAKQFINYISSQG</sequence>
<proteinExistence type="predicted"/>
<dbReference type="KEGG" id="cac:CA_C3262"/>
<dbReference type="InterPro" id="IPR008533">
    <property type="entry name" value="DUF815"/>
</dbReference>
<dbReference type="Proteomes" id="UP000000814">
    <property type="component" value="Chromosome"/>
</dbReference>
<keyword evidence="1" id="KW-0547">Nucleotide-binding</keyword>
<dbReference type="PATRIC" id="fig|272562.8.peg.3440"/>
<reference evidence="1 2" key="1">
    <citation type="journal article" date="2001" name="J. Bacteriol.">
        <title>Genome sequence and comparative analysis of the solvent-producing bacterium Clostridium acetobutylicum.</title>
        <authorList>
            <person name="Nolling J."/>
            <person name="Breton G."/>
            <person name="Omelchenko M.V."/>
            <person name="Makarova K.S."/>
            <person name="Zeng Q."/>
            <person name="Gibson R."/>
            <person name="Lee H.M."/>
            <person name="Dubois J."/>
            <person name="Qiu D."/>
            <person name="Hitti J."/>
            <person name="Wolf Y.I."/>
            <person name="Tatusov R.L."/>
            <person name="Sabathe F."/>
            <person name="Doucette-Stamm L."/>
            <person name="Soucaille P."/>
            <person name="Daly M.J."/>
            <person name="Bennett G.N."/>
            <person name="Koonin E.V."/>
            <person name="Smith D.R."/>
        </authorList>
    </citation>
    <scope>NUCLEOTIDE SEQUENCE [LARGE SCALE GENOMIC DNA]</scope>
    <source>
        <strain evidence="2">ATCC 824 / DSM 792 / JCM 1419 / LMG 5710 / VKM B-1787</strain>
    </source>
</reference>
<keyword evidence="1" id="KW-0067">ATP-binding</keyword>
<dbReference type="SUPFAM" id="SSF52540">
    <property type="entry name" value="P-loop containing nucleoside triphosphate hydrolases"/>
    <property type="match status" value="1"/>
</dbReference>
<dbReference type="STRING" id="272562.CA_C3262"/>
<name>Q97E54_CLOAB</name>